<comment type="caution">
    <text evidence="2">The sequence shown here is derived from an EMBL/GenBank/DDBJ whole genome shotgun (WGS) entry which is preliminary data.</text>
</comment>
<evidence type="ECO:0000313" key="3">
    <source>
        <dbReference type="Proteomes" id="UP000485058"/>
    </source>
</evidence>
<protein>
    <submittedName>
        <fullName evidence="2">Uncharacterized protein</fullName>
    </submittedName>
</protein>
<reference evidence="2 3" key="1">
    <citation type="submission" date="2020-02" db="EMBL/GenBank/DDBJ databases">
        <title>Draft genome sequence of Haematococcus lacustris strain NIES-144.</title>
        <authorList>
            <person name="Morimoto D."/>
            <person name="Nakagawa S."/>
            <person name="Yoshida T."/>
            <person name="Sawayama S."/>
        </authorList>
    </citation>
    <scope>NUCLEOTIDE SEQUENCE [LARGE SCALE GENOMIC DNA]</scope>
    <source>
        <strain evidence="2 3">NIES-144</strain>
    </source>
</reference>
<dbReference type="EMBL" id="BLLF01000130">
    <property type="protein sequence ID" value="GFH07996.1"/>
    <property type="molecule type" value="Genomic_DNA"/>
</dbReference>
<feature type="region of interest" description="Disordered" evidence="1">
    <location>
        <begin position="131"/>
        <end position="204"/>
    </location>
</feature>
<accession>A0A699YM68</accession>
<sequence length="204" mass="21885">MSWAMPFHTLGHLSRRAPLYCAAQLRDAQLKCCLRLWLAHSDLAALKSHKYSDLCTVNGVQGLSFELRANARDSSLQRRGTAMAEFGMGHGSASHGNLHSYREPTVEWYSQNSSAAYGAYTNYAGPSQYSFTPQAGAGPSFEDEPPLLEGEAGGAQGQQMTSCEAQGHSRQQGSGGQVTARAGRGMSLRQVGEQTVAAGGCRRQ</sequence>
<dbReference type="Proteomes" id="UP000485058">
    <property type="component" value="Unassembled WGS sequence"/>
</dbReference>
<dbReference type="AlphaFoldDB" id="A0A699YM68"/>
<evidence type="ECO:0000256" key="1">
    <source>
        <dbReference type="SAM" id="MobiDB-lite"/>
    </source>
</evidence>
<gene>
    <name evidence="2" type="ORF">HaLaN_02890</name>
</gene>
<keyword evidence="3" id="KW-1185">Reference proteome</keyword>
<evidence type="ECO:0000313" key="2">
    <source>
        <dbReference type="EMBL" id="GFH07996.1"/>
    </source>
</evidence>
<proteinExistence type="predicted"/>
<organism evidence="2 3">
    <name type="scientific">Haematococcus lacustris</name>
    <name type="common">Green alga</name>
    <name type="synonym">Haematococcus pluvialis</name>
    <dbReference type="NCBI Taxonomy" id="44745"/>
    <lineage>
        <taxon>Eukaryota</taxon>
        <taxon>Viridiplantae</taxon>
        <taxon>Chlorophyta</taxon>
        <taxon>core chlorophytes</taxon>
        <taxon>Chlorophyceae</taxon>
        <taxon>CS clade</taxon>
        <taxon>Chlamydomonadales</taxon>
        <taxon>Haematococcaceae</taxon>
        <taxon>Haematococcus</taxon>
    </lineage>
</organism>
<name>A0A699YM68_HAELA</name>